<dbReference type="Gramene" id="OGLUM04G21680.1">
    <property type="protein sequence ID" value="OGLUM04G21680.1"/>
    <property type="gene ID" value="OGLUM04G21680"/>
</dbReference>
<dbReference type="Proteomes" id="UP000026961">
    <property type="component" value="Chromosome 4"/>
</dbReference>
<evidence type="ECO:0000313" key="1">
    <source>
        <dbReference type="EnsemblPlants" id="OGLUM04G21680.1"/>
    </source>
</evidence>
<accession>A0A0D9ZP84</accession>
<reference evidence="1" key="2">
    <citation type="submission" date="2018-05" db="EMBL/GenBank/DDBJ databases">
        <title>OgluRS3 (Oryza glumaepatula Reference Sequence Version 3).</title>
        <authorList>
            <person name="Zhang J."/>
            <person name="Kudrna D."/>
            <person name="Lee S."/>
            <person name="Talag J."/>
            <person name="Welchert J."/>
            <person name="Wing R.A."/>
        </authorList>
    </citation>
    <scope>NUCLEOTIDE SEQUENCE [LARGE SCALE GENOMIC DNA]</scope>
</reference>
<organism evidence="1">
    <name type="scientific">Oryza glumipatula</name>
    <dbReference type="NCBI Taxonomy" id="40148"/>
    <lineage>
        <taxon>Eukaryota</taxon>
        <taxon>Viridiplantae</taxon>
        <taxon>Streptophyta</taxon>
        <taxon>Embryophyta</taxon>
        <taxon>Tracheophyta</taxon>
        <taxon>Spermatophyta</taxon>
        <taxon>Magnoliopsida</taxon>
        <taxon>Liliopsida</taxon>
        <taxon>Poales</taxon>
        <taxon>Poaceae</taxon>
        <taxon>BOP clade</taxon>
        <taxon>Oryzoideae</taxon>
        <taxon>Oryzeae</taxon>
        <taxon>Oryzinae</taxon>
        <taxon>Oryza</taxon>
    </lineage>
</organism>
<proteinExistence type="predicted"/>
<dbReference type="HOGENOM" id="CLU_177300_0_0_1"/>
<evidence type="ECO:0000313" key="2">
    <source>
        <dbReference type="Proteomes" id="UP000026961"/>
    </source>
</evidence>
<dbReference type="EnsemblPlants" id="OGLUM04G21680.1">
    <property type="protein sequence ID" value="OGLUM04G21680.1"/>
    <property type="gene ID" value="OGLUM04G21680"/>
</dbReference>
<sequence>MWVKDPTMIAVRWRRAFRSAIQKHMALCNCQSKWPLFPRLNKVNRPKQQCRFVNCKWRISYLRLGVGSIINLEKYDDAYGKFKIDTRCRQSHTMF</sequence>
<reference evidence="1" key="1">
    <citation type="submission" date="2015-04" db="UniProtKB">
        <authorList>
            <consortium name="EnsemblPlants"/>
        </authorList>
    </citation>
    <scope>IDENTIFICATION</scope>
</reference>
<keyword evidence="2" id="KW-1185">Reference proteome</keyword>
<protein>
    <submittedName>
        <fullName evidence="1">Uncharacterized protein</fullName>
    </submittedName>
</protein>
<name>A0A0D9ZP84_9ORYZ</name>
<dbReference type="AlphaFoldDB" id="A0A0D9ZP84"/>